<evidence type="ECO:0000313" key="4">
    <source>
        <dbReference type="Proteomes" id="UP000324748"/>
    </source>
</evidence>
<evidence type="ECO:0000313" key="5">
    <source>
        <dbReference type="Proteomes" id="UP000325313"/>
    </source>
</evidence>
<name>A0A5B0PSA2_PUCGR</name>
<accession>A0A5B0PSA2</accession>
<organism evidence="3 4">
    <name type="scientific">Puccinia graminis f. sp. tritici</name>
    <dbReference type="NCBI Taxonomy" id="56615"/>
    <lineage>
        <taxon>Eukaryota</taxon>
        <taxon>Fungi</taxon>
        <taxon>Dikarya</taxon>
        <taxon>Basidiomycota</taxon>
        <taxon>Pucciniomycotina</taxon>
        <taxon>Pucciniomycetes</taxon>
        <taxon>Pucciniales</taxon>
        <taxon>Pucciniaceae</taxon>
        <taxon>Puccinia</taxon>
    </lineage>
</organism>
<dbReference type="EMBL" id="VSWC01000041">
    <property type="protein sequence ID" value="KAA1104627.1"/>
    <property type="molecule type" value="Genomic_DNA"/>
</dbReference>
<comment type="caution">
    <text evidence="3">The sequence shown here is derived from an EMBL/GenBank/DDBJ whole genome shotgun (WGS) entry which is preliminary data.</text>
</comment>
<feature type="region of interest" description="Disordered" evidence="1">
    <location>
        <begin position="23"/>
        <end position="55"/>
    </location>
</feature>
<gene>
    <name evidence="3" type="ORF">PGT21_028443</name>
    <name evidence="2" type="ORF">PGTUg99_011038</name>
</gene>
<evidence type="ECO:0000313" key="3">
    <source>
        <dbReference type="EMBL" id="KAA1104627.1"/>
    </source>
</evidence>
<dbReference type="Proteomes" id="UP000325313">
    <property type="component" value="Unassembled WGS sequence"/>
</dbReference>
<dbReference type="AlphaFoldDB" id="A0A5B0PSA2"/>
<sequence>MTAEKRLKLAVTLKIELVLHSSMPSPSSKELHPHWQDLSTSPGGSGTLPEPNPSP</sequence>
<evidence type="ECO:0000313" key="2">
    <source>
        <dbReference type="EMBL" id="KAA1097236.1"/>
    </source>
</evidence>
<proteinExistence type="predicted"/>
<evidence type="ECO:0000256" key="1">
    <source>
        <dbReference type="SAM" id="MobiDB-lite"/>
    </source>
</evidence>
<dbReference type="EMBL" id="VDEP01000349">
    <property type="protein sequence ID" value="KAA1097236.1"/>
    <property type="molecule type" value="Genomic_DNA"/>
</dbReference>
<dbReference type="Proteomes" id="UP000324748">
    <property type="component" value="Unassembled WGS sequence"/>
</dbReference>
<keyword evidence="4" id="KW-1185">Reference proteome</keyword>
<reference evidence="4 5" key="1">
    <citation type="submission" date="2019-05" db="EMBL/GenBank/DDBJ databases">
        <title>Emergence of the Ug99 lineage of the wheat stem rust pathogen through somatic hybridization.</title>
        <authorList>
            <person name="Li F."/>
            <person name="Upadhyaya N.M."/>
            <person name="Sperschneider J."/>
            <person name="Matny O."/>
            <person name="Nguyen-Phuc H."/>
            <person name="Mago R."/>
            <person name="Raley C."/>
            <person name="Miller M.E."/>
            <person name="Silverstein K.A.T."/>
            <person name="Henningsen E."/>
            <person name="Hirsch C.D."/>
            <person name="Visser B."/>
            <person name="Pretorius Z.A."/>
            <person name="Steffenson B.J."/>
            <person name="Schwessinger B."/>
            <person name="Dodds P.N."/>
            <person name="Figueroa M."/>
        </authorList>
    </citation>
    <scope>NUCLEOTIDE SEQUENCE [LARGE SCALE GENOMIC DNA]</scope>
    <source>
        <strain evidence="3">21-0</strain>
        <strain evidence="2 5">Ug99</strain>
    </source>
</reference>
<protein>
    <submittedName>
        <fullName evidence="3">Uncharacterized protein</fullName>
    </submittedName>
</protein>